<dbReference type="InterPro" id="IPR052729">
    <property type="entry name" value="Acyl/Acetyltrans_Enzymes"/>
</dbReference>
<reference evidence="2 3" key="1">
    <citation type="submission" date="2018-06" db="EMBL/GenBank/DDBJ databases">
        <title>Comparative genomics of Brasilonema spp. strains.</title>
        <authorList>
            <person name="Alvarenga D.O."/>
            <person name="Fiore M.F."/>
            <person name="Varani A.M."/>
        </authorList>
    </citation>
    <scope>NUCLEOTIDE SEQUENCE [LARGE SCALE GENOMIC DNA]</scope>
    <source>
        <strain evidence="2 3">CENA114</strain>
    </source>
</reference>
<name>A0A856MP45_9CYAN</name>
<dbReference type="Proteomes" id="UP000503129">
    <property type="component" value="Chromosome"/>
</dbReference>
<dbReference type="EMBL" id="CP030118">
    <property type="protein sequence ID" value="QDL12302.1"/>
    <property type="molecule type" value="Genomic_DNA"/>
</dbReference>
<evidence type="ECO:0000313" key="3">
    <source>
        <dbReference type="Proteomes" id="UP000503129"/>
    </source>
</evidence>
<dbReference type="SUPFAM" id="SSF55729">
    <property type="entry name" value="Acyl-CoA N-acyltransferases (Nat)"/>
    <property type="match status" value="1"/>
</dbReference>
<dbReference type="PANTHER" id="PTHR47237:SF1">
    <property type="entry name" value="SLL0310 PROTEIN"/>
    <property type="match status" value="1"/>
</dbReference>
<dbReference type="PROSITE" id="PS51186">
    <property type="entry name" value="GNAT"/>
    <property type="match status" value="2"/>
</dbReference>
<evidence type="ECO:0000259" key="1">
    <source>
        <dbReference type="PROSITE" id="PS51186"/>
    </source>
</evidence>
<dbReference type="KEGG" id="bsen:DP114_17925"/>
<dbReference type="Pfam" id="PF18014">
    <property type="entry name" value="Acetyltransf_18"/>
    <property type="match status" value="1"/>
</dbReference>
<evidence type="ECO:0000313" key="2">
    <source>
        <dbReference type="EMBL" id="QDL12302.1"/>
    </source>
</evidence>
<keyword evidence="2" id="KW-0808">Transferase</keyword>
<feature type="domain" description="N-acetyltransferase" evidence="1">
    <location>
        <begin position="138"/>
        <end position="280"/>
    </location>
</feature>
<dbReference type="PANTHER" id="PTHR47237">
    <property type="entry name" value="SLL0310 PROTEIN"/>
    <property type="match status" value="1"/>
</dbReference>
<dbReference type="CDD" id="cd04301">
    <property type="entry name" value="NAT_SF"/>
    <property type="match status" value="1"/>
</dbReference>
<proteinExistence type="predicted"/>
<dbReference type="Gene3D" id="3.40.630.30">
    <property type="match status" value="1"/>
</dbReference>
<dbReference type="InterPro" id="IPR041496">
    <property type="entry name" value="YitH/HolE_GNAT"/>
</dbReference>
<protein>
    <submittedName>
        <fullName evidence="2">GNAT family N-acetyltransferase</fullName>
    </submittedName>
</protein>
<dbReference type="Gene3D" id="3.40.630.90">
    <property type="match status" value="1"/>
</dbReference>
<dbReference type="Pfam" id="PF00583">
    <property type="entry name" value="Acetyltransf_1"/>
    <property type="match status" value="1"/>
</dbReference>
<organism evidence="2 3">
    <name type="scientific">Brasilonema sennae CENA114</name>
    <dbReference type="NCBI Taxonomy" id="415709"/>
    <lineage>
        <taxon>Bacteria</taxon>
        <taxon>Bacillati</taxon>
        <taxon>Cyanobacteriota</taxon>
        <taxon>Cyanophyceae</taxon>
        <taxon>Nostocales</taxon>
        <taxon>Scytonemataceae</taxon>
        <taxon>Brasilonema</taxon>
        <taxon>Bromeliae group (in: Brasilonema)</taxon>
    </lineage>
</organism>
<accession>A0A856MP45</accession>
<gene>
    <name evidence="2" type="ORF">DP114_17925</name>
</gene>
<dbReference type="AlphaFoldDB" id="A0A856MP45"/>
<dbReference type="GO" id="GO:0016747">
    <property type="term" value="F:acyltransferase activity, transferring groups other than amino-acyl groups"/>
    <property type="evidence" value="ECO:0007669"/>
    <property type="project" value="InterPro"/>
</dbReference>
<dbReference type="InterPro" id="IPR016181">
    <property type="entry name" value="Acyl_CoA_acyltransferase"/>
</dbReference>
<feature type="domain" description="N-acetyltransferase" evidence="1">
    <location>
        <begin position="6"/>
        <end position="147"/>
    </location>
</feature>
<dbReference type="InterPro" id="IPR000182">
    <property type="entry name" value="GNAT_dom"/>
</dbReference>
<sequence length="280" mass="31732">MTEDNFRVRPMTKDDLKIALSWVASEGWNPGIDDVDNFYIADPGGFLIGELNGKPISCISVLRYSAEFNFIGFYIVKPEERKKGFGLKTWQEALKLISNQPAGLDAILQQVNKYQKFGFKPVYSHLGYQGIITGKISSDVRDLKTIDFDQLCHYDRRYFPSYRPDFLSTWINQPHGQGYAIINDADLVGYGVIRKAIDSFKIAPLFAENEDIAEKLLLALATYSEGSTIYVNVPNINKAAILLLENYQMKNTYECVRMYKGEQPNINLHNVFAITGLELG</sequence>
<keyword evidence="3" id="KW-1185">Reference proteome</keyword>